<evidence type="ECO:0000256" key="1">
    <source>
        <dbReference type="SAM" id="Coils"/>
    </source>
</evidence>
<proteinExistence type="predicted"/>
<evidence type="ECO:0000256" key="2">
    <source>
        <dbReference type="SAM" id="Phobius"/>
    </source>
</evidence>
<gene>
    <name evidence="3" type="ORF">EHS24_009013</name>
</gene>
<dbReference type="RefSeq" id="XP_028475381.1">
    <property type="nucleotide sequence ID" value="XM_028624309.1"/>
</dbReference>
<protein>
    <recommendedName>
        <fullName evidence="5">Tuberous sclerosis 1</fullName>
    </recommendedName>
</protein>
<dbReference type="InterPro" id="IPR007483">
    <property type="entry name" value="Hamartin"/>
</dbReference>
<accession>A0A427XNT0</accession>
<dbReference type="EMBL" id="RSCE01000008">
    <property type="protein sequence ID" value="RSH80434.1"/>
    <property type="molecule type" value="Genomic_DNA"/>
</dbReference>
<dbReference type="OrthoDB" id="28737at2759"/>
<keyword evidence="1" id="KW-0175">Coiled coil</keyword>
<dbReference type="GO" id="GO:0033596">
    <property type="term" value="C:TSC1-TSC2 complex"/>
    <property type="evidence" value="ECO:0007669"/>
    <property type="project" value="TreeGrafter"/>
</dbReference>
<dbReference type="AlphaFoldDB" id="A0A427XNT0"/>
<organism evidence="3 4">
    <name type="scientific">Apiotrichum porosum</name>
    <dbReference type="NCBI Taxonomy" id="105984"/>
    <lineage>
        <taxon>Eukaryota</taxon>
        <taxon>Fungi</taxon>
        <taxon>Dikarya</taxon>
        <taxon>Basidiomycota</taxon>
        <taxon>Agaricomycotina</taxon>
        <taxon>Tremellomycetes</taxon>
        <taxon>Trichosporonales</taxon>
        <taxon>Trichosporonaceae</taxon>
        <taxon>Apiotrichum</taxon>
    </lineage>
</organism>
<evidence type="ECO:0008006" key="5">
    <source>
        <dbReference type="Google" id="ProtNLM"/>
    </source>
</evidence>
<feature type="coiled-coil region" evidence="1">
    <location>
        <begin position="663"/>
        <end position="697"/>
    </location>
</feature>
<name>A0A427XNT0_9TREE</name>
<keyword evidence="2" id="KW-0472">Membrane</keyword>
<keyword evidence="4" id="KW-1185">Reference proteome</keyword>
<dbReference type="Proteomes" id="UP000279236">
    <property type="component" value="Unassembled WGS sequence"/>
</dbReference>
<keyword evidence="2" id="KW-1133">Transmembrane helix</keyword>
<dbReference type="GO" id="GO:0051726">
    <property type="term" value="P:regulation of cell cycle"/>
    <property type="evidence" value="ECO:0007669"/>
    <property type="project" value="TreeGrafter"/>
</dbReference>
<keyword evidence="2" id="KW-0812">Transmembrane</keyword>
<sequence>MATVTEVLQRLEGFPQDLASSLEIGPNVDTAELIASLDSVAHLNPEPEARNCIVQVAAKLPSSRVLEDTELLWAQDAGPSVPAVTKHIVAAIDDGTFDKRKWVLAAAKSDSLRSRDVAVTWGREHFSDLLAICKDEFADPALRAGVLTVIQSIVLAVPYSPETPIAQTLMYQLARDDFFPLVLDSLLFDTNHQLFVLALSVLVTVLPFALQVLITRVPLLMVVLGRAISWRDRPFIDAGRPAMSGATFTPLPNPSHNWVIATSTTHQKDPHSSGDMTASSPIEKRIVQLLLIALYGAWPSNVLAFTRDAPRYLDLKDVEPVYAIPWDDVWEQDQLAGKLLPLIADFQLHPSIITHTSLGELQDLKRWEKYDPSEFVSMCHLLSHSTEDDMFDFFKVPQVQLDPQPAVTAVDAETGVAATDDIGRLKEENELLRLEALYTERLRKQLVYHIGRLHRNSLRFNSDEAEIHTFVNRLKEQAKSISTLTAELSQQRTEASQAQQKHVKWQKELRDKVSGFREERRNWQTEASTLRSDLSEAHQNLAKQRDELADVKNQRFVLQSQLLEATPKLQHIADFESRIQQLTDSQLLWDSDVQKMRDAISLAQAVQSRCFELEGMIQARDNICREQAEMIQHLENRVVIATSVPPTPPVFERPPTQPEAADASFYINVAENARKRAERLERENLELNVEVERLRRMSIANAATDASRSLLFGEG</sequence>
<dbReference type="GeneID" id="39593556"/>
<dbReference type="GO" id="GO:0032007">
    <property type="term" value="P:negative regulation of TOR signaling"/>
    <property type="evidence" value="ECO:0007669"/>
    <property type="project" value="TreeGrafter"/>
</dbReference>
<reference evidence="3 4" key="1">
    <citation type="submission" date="2018-11" db="EMBL/GenBank/DDBJ databases">
        <title>Genome sequence of Apiotrichum porosum DSM 27194.</title>
        <authorList>
            <person name="Aliyu H."/>
            <person name="Gorte O."/>
            <person name="Ochsenreither K."/>
        </authorList>
    </citation>
    <scope>NUCLEOTIDE SEQUENCE [LARGE SCALE GENOMIC DNA]</scope>
    <source>
        <strain evidence="3 4">DSM 27194</strain>
    </source>
</reference>
<evidence type="ECO:0000313" key="3">
    <source>
        <dbReference type="EMBL" id="RSH80434.1"/>
    </source>
</evidence>
<comment type="caution">
    <text evidence="3">The sequence shown here is derived from an EMBL/GenBank/DDBJ whole genome shotgun (WGS) entry which is preliminary data.</text>
</comment>
<dbReference type="PANTHER" id="PTHR15154">
    <property type="entry name" value="HAMARTIN"/>
    <property type="match status" value="1"/>
</dbReference>
<dbReference type="STRING" id="105984.A0A427XNT0"/>
<evidence type="ECO:0000313" key="4">
    <source>
        <dbReference type="Proteomes" id="UP000279236"/>
    </source>
</evidence>
<dbReference type="PANTHER" id="PTHR15154:SF2">
    <property type="entry name" value="HAMARTIN"/>
    <property type="match status" value="1"/>
</dbReference>
<feature type="coiled-coil region" evidence="1">
    <location>
        <begin position="481"/>
        <end position="554"/>
    </location>
</feature>
<feature type="transmembrane region" description="Helical" evidence="2">
    <location>
        <begin position="194"/>
        <end position="214"/>
    </location>
</feature>